<dbReference type="Gene3D" id="3.40.50.12580">
    <property type="match status" value="1"/>
</dbReference>
<dbReference type="InterPro" id="IPR007554">
    <property type="entry name" value="Glycerophosphate_synth"/>
</dbReference>
<dbReference type="InterPro" id="IPR051612">
    <property type="entry name" value="Teichoic_Acid_Biosynth"/>
</dbReference>
<dbReference type="Pfam" id="PF04464">
    <property type="entry name" value="Glyphos_transf"/>
    <property type="match status" value="1"/>
</dbReference>
<comment type="caution">
    <text evidence="1">The sequence shown here is derived from an EMBL/GenBank/DDBJ whole genome shotgun (WGS) entry which is preliminary data.</text>
</comment>
<protein>
    <submittedName>
        <fullName evidence="1">CDP-glycerol glycerophosphotransferase family protein</fullName>
    </submittedName>
</protein>
<name>A0ABV5LML7_9ACTN</name>
<dbReference type="EMBL" id="JBHMDI010000360">
    <property type="protein sequence ID" value="MFB9353131.1"/>
    <property type="molecule type" value="Genomic_DNA"/>
</dbReference>
<feature type="non-terminal residue" evidence="1">
    <location>
        <position position="184"/>
    </location>
</feature>
<dbReference type="InterPro" id="IPR043148">
    <property type="entry name" value="TagF_C"/>
</dbReference>
<reference evidence="1 2" key="1">
    <citation type="submission" date="2024-09" db="EMBL/GenBank/DDBJ databases">
        <authorList>
            <person name="Sun Q."/>
            <person name="Mori K."/>
        </authorList>
    </citation>
    <scope>NUCLEOTIDE SEQUENCE [LARGE SCALE GENOMIC DNA]</scope>
    <source>
        <strain evidence="1 2">JCM 9767</strain>
    </source>
</reference>
<sequence>MLGLQRMMFPWANPTWDLLVFQSHLDRERTGAAFEGTYRYGLVAGSIRVENLRKQFSIESVGMGDRNRKILYAPTHRALGRESLFKKVPVPEGAVLHGLLCKIGATLDVRLHPFQEKESVPEALNSGPVRLVDNASDDDIYKNLHSYDLLITDYSSIFIDVLPVGMPIIFLAPDHLEYSEDDQG</sequence>
<evidence type="ECO:0000313" key="1">
    <source>
        <dbReference type="EMBL" id="MFB9353131.1"/>
    </source>
</evidence>
<dbReference type="PANTHER" id="PTHR37316">
    <property type="entry name" value="TEICHOIC ACID GLYCEROL-PHOSPHATE PRIMASE"/>
    <property type="match status" value="1"/>
</dbReference>
<evidence type="ECO:0000313" key="2">
    <source>
        <dbReference type="Proteomes" id="UP001589753"/>
    </source>
</evidence>
<dbReference type="Proteomes" id="UP001589753">
    <property type="component" value="Unassembled WGS sequence"/>
</dbReference>
<dbReference type="RefSeq" id="WP_380957961.1">
    <property type="nucleotide sequence ID" value="NZ_JBHMDI010000360.1"/>
</dbReference>
<dbReference type="PANTHER" id="PTHR37316:SF3">
    <property type="entry name" value="TEICHOIC ACID GLYCEROL-PHOSPHATE TRANSFERASE"/>
    <property type="match status" value="1"/>
</dbReference>
<organism evidence="1 2">
    <name type="scientific">Streptomyces heliomycini</name>
    <dbReference type="NCBI Taxonomy" id="284032"/>
    <lineage>
        <taxon>Bacteria</taxon>
        <taxon>Bacillati</taxon>
        <taxon>Actinomycetota</taxon>
        <taxon>Actinomycetes</taxon>
        <taxon>Kitasatosporales</taxon>
        <taxon>Streptomycetaceae</taxon>
        <taxon>Streptomyces</taxon>
    </lineage>
</organism>
<accession>A0ABV5LML7</accession>
<gene>
    <name evidence="1" type="ORF">ACFFUA_38045</name>
</gene>
<keyword evidence="2" id="KW-1185">Reference proteome</keyword>
<proteinExistence type="predicted"/>